<feature type="compositionally biased region" description="Low complexity" evidence="4">
    <location>
        <begin position="27"/>
        <end position="37"/>
    </location>
</feature>
<evidence type="ECO:0000256" key="5">
    <source>
        <dbReference type="SAM" id="SignalP"/>
    </source>
</evidence>
<dbReference type="PIRSF" id="PIRSF002825">
    <property type="entry name" value="CfbpA"/>
    <property type="match status" value="1"/>
</dbReference>
<keyword evidence="2" id="KW-0813">Transport</keyword>
<evidence type="ECO:0000313" key="6">
    <source>
        <dbReference type="EMBL" id="NJQ14087.1"/>
    </source>
</evidence>
<proteinExistence type="inferred from homology"/>
<dbReference type="PANTHER" id="PTHR30006">
    <property type="entry name" value="THIAMINE-BINDING PERIPLASMIC PROTEIN-RELATED"/>
    <property type="match status" value="1"/>
</dbReference>
<keyword evidence="2" id="KW-0410">Iron transport</keyword>
<organism evidence="6 7">
    <name type="scientific">Streptomyces bohaiensis</name>
    <dbReference type="NCBI Taxonomy" id="1431344"/>
    <lineage>
        <taxon>Bacteria</taxon>
        <taxon>Bacillati</taxon>
        <taxon>Actinomycetota</taxon>
        <taxon>Actinomycetes</taxon>
        <taxon>Kitasatosporales</taxon>
        <taxon>Streptomycetaceae</taxon>
        <taxon>Streptomyces</taxon>
    </lineage>
</organism>
<comment type="similarity">
    <text evidence="1">Belongs to the bacterial solute-binding protein 1 family.</text>
</comment>
<evidence type="ECO:0000256" key="4">
    <source>
        <dbReference type="SAM" id="MobiDB-lite"/>
    </source>
</evidence>
<accession>A0ABX1C4E8</accession>
<feature type="signal peptide" evidence="5">
    <location>
        <begin position="1"/>
        <end position="22"/>
    </location>
</feature>
<dbReference type="PROSITE" id="PS51257">
    <property type="entry name" value="PROKAR_LIPOPROTEIN"/>
    <property type="match status" value="1"/>
</dbReference>
<keyword evidence="2" id="KW-0406">Ion transport</keyword>
<dbReference type="InterPro" id="IPR026045">
    <property type="entry name" value="Ferric-bd"/>
</dbReference>
<dbReference type="EMBL" id="JAAVJC010000015">
    <property type="protein sequence ID" value="NJQ14087.1"/>
    <property type="molecule type" value="Genomic_DNA"/>
</dbReference>
<feature type="chain" id="PRO_5046482490" evidence="5">
    <location>
        <begin position="23"/>
        <end position="357"/>
    </location>
</feature>
<evidence type="ECO:0000256" key="1">
    <source>
        <dbReference type="ARBA" id="ARBA00008520"/>
    </source>
</evidence>
<keyword evidence="2" id="KW-0408">Iron</keyword>
<evidence type="ECO:0000256" key="2">
    <source>
        <dbReference type="ARBA" id="ARBA00022496"/>
    </source>
</evidence>
<dbReference type="CDD" id="cd13543">
    <property type="entry name" value="PBP2_Fbp"/>
    <property type="match status" value="1"/>
</dbReference>
<keyword evidence="7" id="KW-1185">Reference proteome</keyword>
<sequence>MRRHLRLAAGMATAALLLPTLAACGSDSEGAGSGDSDNGQNADSGAADTLTIYSGRNEELIDPLIEKLEEATGVTVSVRYAGTAEHAATLMEEGEGTNAGLFISQDAGALGALSKAGLLEELPAELLDDVDAAHRGTEDDWVGISGRARVLVYNQELVAQADLPDSIHDLTTEDWRGKVAYAPTNASFQTFVTALRVIEGEDRAEQWLRDLQANDAEVFDGNGGIMDAVNNGDVEVGLTNHYYWYATAAEEGAENLDSRLHFFPGEDPGSLLNVAGVAVTAHGGQSEAARKAVEYLLSEEAQKYFAEETMEYPLAAGVTSPVEDLPPFESIEAPEVNLTDLDSLEETLALLQDVGMV</sequence>
<dbReference type="PANTHER" id="PTHR30006:SF15">
    <property type="entry name" value="IRON-UTILIZATION PERIPLASMIC PROTEIN"/>
    <property type="match status" value="1"/>
</dbReference>
<comment type="caution">
    <text evidence="6">The sequence shown here is derived from an EMBL/GenBank/DDBJ whole genome shotgun (WGS) entry which is preliminary data.</text>
</comment>
<gene>
    <name evidence="6" type="ORF">HCN52_03815</name>
</gene>
<name>A0ABX1C4E8_9ACTN</name>
<evidence type="ECO:0000256" key="3">
    <source>
        <dbReference type="ARBA" id="ARBA00022729"/>
    </source>
</evidence>
<dbReference type="SUPFAM" id="SSF53850">
    <property type="entry name" value="Periplasmic binding protein-like II"/>
    <property type="match status" value="1"/>
</dbReference>
<dbReference type="Gene3D" id="3.40.190.10">
    <property type="entry name" value="Periplasmic binding protein-like II"/>
    <property type="match status" value="2"/>
</dbReference>
<dbReference type="Pfam" id="PF13343">
    <property type="entry name" value="SBP_bac_6"/>
    <property type="match status" value="1"/>
</dbReference>
<dbReference type="RefSeq" id="WP_168086922.1">
    <property type="nucleotide sequence ID" value="NZ_BHZH01000014.1"/>
</dbReference>
<dbReference type="Proteomes" id="UP000727056">
    <property type="component" value="Unassembled WGS sequence"/>
</dbReference>
<reference evidence="6 7" key="1">
    <citation type="submission" date="2020-03" db="EMBL/GenBank/DDBJ databases">
        <title>Draft genome of Streptomyces sp. ventii, isolated from the Axial Seamount in the Pacific Ocean, and resequencing of the two type strains Streptomyces lonarensis strain NCL 716 and Streptomyces bohaiensis strain 11A07.</title>
        <authorList>
            <person name="Loughran R.M."/>
            <person name="Pfannmuller K.M."/>
            <person name="Wasson B.J."/>
            <person name="Deadmond M.C."/>
            <person name="Paddock B.E."/>
            <person name="Koyack M.J."/>
            <person name="Gallegos D.A."/>
            <person name="Mitchell E.A."/>
            <person name="Ushijima B."/>
            <person name="Saw J.H."/>
            <person name="Mcphail K.L."/>
            <person name="Videau P."/>
        </authorList>
    </citation>
    <scope>NUCLEOTIDE SEQUENCE [LARGE SCALE GENOMIC DNA]</scope>
    <source>
        <strain evidence="6 7">11A07</strain>
    </source>
</reference>
<feature type="region of interest" description="Disordered" evidence="4">
    <location>
        <begin position="27"/>
        <end position="46"/>
    </location>
</feature>
<keyword evidence="3 5" id="KW-0732">Signal</keyword>
<protein>
    <submittedName>
        <fullName evidence="6">Iron ABC transporter substrate-binding protein</fullName>
    </submittedName>
</protein>
<evidence type="ECO:0000313" key="7">
    <source>
        <dbReference type="Proteomes" id="UP000727056"/>
    </source>
</evidence>